<reference evidence="1 2" key="1">
    <citation type="journal article" date="2023" name="Arcadia Sci">
        <title>De novo assembly of a long-read Amblyomma americanum tick genome.</title>
        <authorList>
            <person name="Chou S."/>
            <person name="Poskanzer K.E."/>
            <person name="Rollins M."/>
            <person name="Thuy-Boun P.S."/>
        </authorList>
    </citation>
    <scope>NUCLEOTIDE SEQUENCE [LARGE SCALE GENOMIC DNA]</scope>
    <source>
        <strain evidence="1">F_SG_1</strain>
        <tissue evidence="1">Salivary glands</tissue>
    </source>
</reference>
<dbReference type="Proteomes" id="UP001321473">
    <property type="component" value="Unassembled WGS sequence"/>
</dbReference>
<proteinExistence type="predicted"/>
<dbReference type="EMBL" id="JARKHS020023213">
    <property type="protein sequence ID" value="KAK8769008.1"/>
    <property type="molecule type" value="Genomic_DNA"/>
</dbReference>
<keyword evidence="2" id="KW-1185">Reference proteome</keyword>
<evidence type="ECO:0000313" key="1">
    <source>
        <dbReference type="EMBL" id="KAK8769008.1"/>
    </source>
</evidence>
<protein>
    <submittedName>
        <fullName evidence="1">Uncharacterized protein</fullName>
    </submittedName>
</protein>
<sequence>MRCYGALDEAGSARCSVPILPCALTFAVSPPHLKQNAGHNQECTQPEGLQEHLCSEQTSTECSPVPWATHFAVTGAD</sequence>
<name>A0AAQ4E2S3_AMBAM</name>
<comment type="caution">
    <text evidence="1">The sequence shown here is derived from an EMBL/GenBank/DDBJ whole genome shotgun (WGS) entry which is preliminary data.</text>
</comment>
<evidence type="ECO:0000313" key="2">
    <source>
        <dbReference type="Proteomes" id="UP001321473"/>
    </source>
</evidence>
<organism evidence="1 2">
    <name type="scientific">Amblyomma americanum</name>
    <name type="common">Lone star tick</name>
    <dbReference type="NCBI Taxonomy" id="6943"/>
    <lineage>
        <taxon>Eukaryota</taxon>
        <taxon>Metazoa</taxon>
        <taxon>Ecdysozoa</taxon>
        <taxon>Arthropoda</taxon>
        <taxon>Chelicerata</taxon>
        <taxon>Arachnida</taxon>
        <taxon>Acari</taxon>
        <taxon>Parasitiformes</taxon>
        <taxon>Ixodida</taxon>
        <taxon>Ixodoidea</taxon>
        <taxon>Ixodidae</taxon>
        <taxon>Amblyomminae</taxon>
        <taxon>Amblyomma</taxon>
    </lineage>
</organism>
<gene>
    <name evidence="1" type="ORF">V5799_014528</name>
</gene>
<dbReference type="AlphaFoldDB" id="A0AAQ4E2S3"/>
<accession>A0AAQ4E2S3</accession>